<gene>
    <name evidence="5" type="ORF">COHA_002535</name>
</gene>
<dbReference type="GO" id="GO:0005524">
    <property type="term" value="F:ATP binding"/>
    <property type="evidence" value="ECO:0007669"/>
    <property type="project" value="InterPro"/>
</dbReference>
<dbReference type="PANTHER" id="PTHR44329:SF214">
    <property type="entry name" value="PROTEIN KINASE DOMAIN-CONTAINING PROTEIN"/>
    <property type="match status" value="1"/>
</dbReference>
<sequence>MLQLWALCLLLLASGALAQTNVSHAAPDPWPTLAPGSVTVINGSQLLAALQAGDGNIALAGNITLQPSDFDALNTPILVDAPGETILIHSDTPGIVRQLNWGHALGLLNVTTGTTLALDYIASEAPGNRTLGIETLPIEIKGSAIWPTVLGDNGHKAVLANGTFQLDIAKCNPSFVQIEAERIQQQIDQMSQVPGLGKRLVQYQGGVSIYYVNVTFPASLFDVLTKQQVGRAMYTLINMSSSCYDSSYQPAEDSGGGFPTWAIAVIASVVGCALLALVAVAFLWRRKKRLEAQLQAAKSGSLDEENGRMSKHNSGADLAGGGGSALASYDHNLSGRVSGKLSGKPSSELPSPMHSQWLRARWGPGKVYRGRWKGAIVAVKVIAPRVQPGKTYDLSREPLLSMSVSHPNVVITHKMCVVKVNPSLEQHLPEEEGLGDSGRSSSGGKLNSSGSGGGGKLVPAIDGSGSMVEIVSPHDILQPGLYETWLVCEFCDRGSLADLVATGKLSPDPAQRDIWAVLCLLDIALGLEYLHSNSLIHGDLKPANVMLKAARNDRRGFICKLGDFGLSRMLGAEESHVDTQSYGTASYAAPELLSQGKLTKAADVYSLGIIMWEVVAGGAELYPGLTAMQVILQVSQHEQRPDPPQDCPPALKDLMQRCWSHNAAQRPTAEQIVEDLRQQLMAMRPAPHAAPPRPPLPPHAPPAPAAQPAADAA</sequence>
<dbReference type="SUPFAM" id="SSF56112">
    <property type="entry name" value="Protein kinase-like (PK-like)"/>
    <property type="match status" value="1"/>
</dbReference>
<feature type="transmembrane region" description="Helical" evidence="2">
    <location>
        <begin position="261"/>
        <end position="284"/>
    </location>
</feature>
<dbReference type="Proteomes" id="UP001205105">
    <property type="component" value="Unassembled WGS sequence"/>
</dbReference>
<feature type="region of interest" description="Disordered" evidence="1">
    <location>
        <begin position="428"/>
        <end position="455"/>
    </location>
</feature>
<dbReference type="AlphaFoldDB" id="A0AAD5H8Q5"/>
<keyword evidence="2" id="KW-1133">Transmembrane helix</keyword>
<comment type="caution">
    <text evidence="5">The sequence shown here is derived from an EMBL/GenBank/DDBJ whole genome shotgun (WGS) entry which is preliminary data.</text>
</comment>
<name>A0AAD5H8Q5_9CHLO</name>
<keyword evidence="3" id="KW-0732">Signal</keyword>
<feature type="chain" id="PRO_5042138542" description="Protein kinase domain-containing protein" evidence="3">
    <location>
        <begin position="19"/>
        <end position="713"/>
    </location>
</feature>
<reference evidence="5" key="1">
    <citation type="submission" date="2020-11" db="EMBL/GenBank/DDBJ databases">
        <title>Chlorella ohadii genome sequencing and assembly.</title>
        <authorList>
            <person name="Murik O."/>
            <person name="Treves H."/>
            <person name="Kedem I."/>
            <person name="Shotland Y."/>
            <person name="Kaplan A."/>
        </authorList>
    </citation>
    <scope>NUCLEOTIDE SEQUENCE</scope>
    <source>
        <strain evidence="5">1</strain>
    </source>
</reference>
<accession>A0AAD5H8Q5</accession>
<dbReference type="InterPro" id="IPR008271">
    <property type="entry name" value="Ser/Thr_kinase_AS"/>
</dbReference>
<dbReference type="Gene3D" id="3.30.200.20">
    <property type="entry name" value="Phosphorylase Kinase, domain 1"/>
    <property type="match status" value="1"/>
</dbReference>
<dbReference type="PANTHER" id="PTHR44329">
    <property type="entry name" value="SERINE/THREONINE-PROTEIN KINASE TNNI3K-RELATED"/>
    <property type="match status" value="1"/>
</dbReference>
<dbReference type="InterPro" id="IPR000719">
    <property type="entry name" value="Prot_kinase_dom"/>
</dbReference>
<feature type="compositionally biased region" description="Pro residues" evidence="1">
    <location>
        <begin position="688"/>
        <end position="705"/>
    </location>
</feature>
<evidence type="ECO:0000313" key="6">
    <source>
        <dbReference type="Proteomes" id="UP001205105"/>
    </source>
</evidence>
<dbReference type="EMBL" id="JADXDR010000035">
    <property type="protein sequence ID" value="KAI7843997.1"/>
    <property type="molecule type" value="Genomic_DNA"/>
</dbReference>
<organism evidence="5 6">
    <name type="scientific">Chlorella ohadii</name>
    <dbReference type="NCBI Taxonomy" id="2649997"/>
    <lineage>
        <taxon>Eukaryota</taxon>
        <taxon>Viridiplantae</taxon>
        <taxon>Chlorophyta</taxon>
        <taxon>core chlorophytes</taxon>
        <taxon>Trebouxiophyceae</taxon>
        <taxon>Chlorellales</taxon>
        <taxon>Chlorellaceae</taxon>
        <taxon>Chlorella clade</taxon>
        <taxon>Chlorella</taxon>
    </lineage>
</organism>
<keyword evidence="2" id="KW-0472">Membrane</keyword>
<feature type="signal peptide" evidence="3">
    <location>
        <begin position="1"/>
        <end position="18"/>
    </location>
</feature>
<dbReference type="InterPro" id="IPR011009">
    <property type="entry name" value="Kinase-like_dom_sf"/>
</dbReference>
<dbReference type="InterPro" id="IPR051681">
    <property type="entry name" value="Ser/Thr_Kinases-Pseudokinases"/>
</dbReference>
<keyword evidence="6" id="KW-1185">Reference proteome</keyword>
<dbReference type="Gene3D" id="1.10.510.10">
    <property type="entry name" value="Transferase(Phosphotransferase) domain 1"/>
    <property type="match status" value="1"/>
</dbReference>
<evidence type="ECO:0000313" key="5">
    <source>
        <dbReference type="EMBL" id="KAI7843997.1"/>
    </source>
</evidence>
<feature type="compositionally biased region" description="Low complexity" evidence="1">
    <location>
        <begin position="437"/>
        <end position="449"/>
    </location>
</feature>
<dbReference type="SMART" id="SM00220">
    <property type="entry name" value="S_TKc"/>
    <property type="match status" value="1"/>
</dbReference>
<proteinExistence type="predicted"/>
<protein>
    <recommendedName>
        <fullName evidence="4">Protein kinase domain-containing protein</fullName>
    </recommendedName>
</protein>
<evidence type="ECO:0000256" key="3">
    <source>
        <dbReference type="SAM" id="SignalP"/>
    </source>
</evidence>
<feature type="domain" description="Protein kinase" evidence="4">
    <location>
        <begin position="353"/>
        <end position="681"/>
    </location>
</feature>
<dbReference type="GO" id="GO:0004674">
    <property type="term" value="F:protein serine/threonine kinase activity"/>
    <property type="evidence" value="ECO:0007669"/>
    <property type="project" value="TreeGrafter"/>
</dbReference>
<dbReference type="Pfam" id="PF07714">
    <property type="entry name" value="PK_Tyr_Ser-Thr"/>
    <property type="match status" value="1"/>
</dbReference>
<evidence type="ECO:0000256" key="2">
    <source>
        <dbReference type="SAM" id="Phobius"/>
    </source>
</evidence>
<dbReference type="InterPro" id="IPR001245">
    <property type="entry name" value="Ser-Thr/Tyr_kinase_cat_dom"/>
</dbReference>
<dbReference type="PRINTS" id="PR00109">
    <property type="entry name" value="TYRKINASE"/>
</dbReference>
<dbReference type="PROSITE" id="PS00108">
    <property type="entry name" value="PROTEIN_KINASE_ST"/>
    <property type="match status" value="1"/>
</dbReference>
<dbReference type="PROSITE" id="PS50011">
    <property type="entry name" value="PROTEIN_KINASE_DOM"/>
    <property type="match status" value="1"/>
</dbReference>
<keyword evidence="2" id="KW-0812">Transmembrane</keyword>
<feature type="region of interest" description="Disordered" evidence="1">
    <location>
        <begin position="678"/>
        <end position="713"/>
    </location>
</feature>
<evidence type="ECO:0000259" key="4">
    <source>
        <dbReference type="PROSITE" id="PS50011"/>
    </source>
</evidence>
<evidence type="ECO:0000256" key="1">
    <source>
        <dbReference type="SAM" id="MobiDB-lite"/>
    </source>
</evidence>